<dbReference type="Pfam" id="PF05164">
    <property type="entry name" value="ZapA"/>
    <property type="match status" value="1"/>
</dbReference>
<keyword evidence="6" id="KW-0131">Cell cycle</keyword>
<keyword evidence="5" id="KW-0717">Septation</keyword>
<evidence type="ECO:0000256" key="10">
    <source>
        <dbReference type="SAM" id="Coils"/>
    </source>
</evidence>
<evidence type="ECO:0000313" key="11">
    <source>
        <dbReference type="EMBL" id="HJE20285.1"/>
    </source>
</evidence>
<name>A0A921DY66_9STAP</name>
<dbReference type="GO" id="GO:0005829">
    <property type="term" value="C:cytosol"/>
    <property type="evidence" value="ECO:0007669"/>
    <property type="project" value="TreeGrafter"/>
</dbReference>
<comment type="subunit">
    <text evidence="8">Homodimer. Interacts with FtsZ.</text>
</comment>
<dbReference type="GO" id="GO:0032153">
    <property type="term" value="C:cell division site"/>
    <property type="evidence" value="ECO:0007669"/>
    <property type="project" value="TreeGrafter"/>
</dbReference>
<comment type="caution">
    <text evidence="11">The sequence shown here is derived from an EMBL/GenBank/DDBJ whole genome shotgun (WGS) entry which is preliminary data.</text>
</comment>
<dbReference type="Gene3D" id="6.10.250.790">
    <property type="match status" value="1"/>
</dbReference>
<dbReference type="InterPro" id="IPR053712">
    <property type="entry name" value="Bac_CellDiv_Activator"/>
</dbReference>
<evidence type="ECO:0000256" key="5">
    <source>
        <dbReference type="ARBA" id="ARBA00023210"/>
    </source>
</evidence>
<gene>
    <name evidence="11" type="primary">zapA</name>
    <name evidence="11" type="ORF">K8V35_08030</name>
</gene>
<reference evidence="11" key="2">
    <citation type="submission" date="2021-09" db="EMBL/GenBank/DDBJ databases">
        <authorList>
            <person name="Gilroy R."/>
        </authorList>
    </citation>
    <scope>NUCLEOTIDE SEQUENCE</scope>
    <source>
        <strain evidence="11">6019</strain>
    </source>
</reference>
<protein>
    <recommendedName>
        <fullName evidence="2">Cell division protein ZapA</fullName>
    </recommendedName>
    <alternativeName>
        <fullName evidence="9">Z ring-associated protein ZapA</fullName>
    </alternativeName>
</protein>
<reference evidence="11" key="1">
    <citation type="journal article" date="2021" name="PeerJ">
        <title>Extensive microbial diversity within the chicken gut microbiome revealed by metagenomics and culture.</title>
        <authorList>
            <person name="Gilroy R."/>
            <person name="Ravi A."/>
            <person name="Getino M."/>
            <person name="Pursley I."/>
            <person name="Horton D.L."/>
            <person name="Alikhan N.F."/>
            <person name="Baker D."/>
            <person name="Gharbi K."/>
            <person name="Hall N."/>
            <person name="Watson M."/>
            <person name="Adriaenssens E.M."/>
            <person name="Foster-Nyarko E."/>
            <person name="Jarju S."/>
            <person name="Secka A."/>
            <person name="Antonio M."/>
            <person name="Oren A."/>
            <person name="Chaudhuri R.R."/>
            <person name="La Ragione R."/>
            <person name="Hildebrand F."/>
            <person name="Pallen M.J."/>
        </authorList>
    </citation>
    <scope>NUCLEOTIDE SEQUENCE</scope>
    <source>
        <strain evidence="11">6019</strain>
    </source>
</reference>
<dbReference type="GO" id="GO:0030428">
    <property type="term" value="C:cell septum"/>
    <property type="evidence" value="ECO:0007669"/>
    <property type="project" value="TreeGrafter"/>
</dbReference>
<sequence>MANEKTRVNVTINNQNYTVLTEESSEYIQYIAHAVDHKFHEINRANSGLDTTRKAMLTALNIMDEYEKLNQRYKILNEKYRQVQSQIESQG</sequence>
<dbReference type="InterPro" id="IPR036192">
    <property type="entry name" value="Cell_div_ZapA-like_sf"/>
</dbReference>
<proteinExistence type="predicted"/>
<dbReference type="AlphaFoldDB" id="A0A921DY66"/>
<dbReference type="PANTHER" id="PTHR34981">
    <property type="entry name" value="CELL DIVISION PROTEIN ZAPA"/>
    <property type="match status" value="1"/>
</dbReference>
<dbReference type="EMBL" id="DYYI01000088">
    <property type="protein sequence ID" value="HJE20285.1"/>
    <property type="molecule type" value="Genomic_DNA"/>
</dbReference>
<dbReference type="PANTHER" id="PTHR34981:SF1">
    <property type="entry name" value="CELL DIVISION PROTEIN ZAPA"/>
    <property type="match status" value="1"/>
</dbReference>
<dbReference type="GO" id="GO:0043093">
    <property type="term" value="P:FtsZ-dependent cytokinesis"/>
    <property type="evidence" value="ECO:0007669"/>
    <property type="project" value="TreeGrafter"/>
</dbReference>
<evidence type="ECO:0000256" key="7">
    <source>
        <dbReference type="ARBA" id="ARBA00024910"/>
    </source>
</evidence>
<dbReference type="Proteomes" id="UP000763505">
    <property type="component" value="Unassembled WGS sequence"/>
</dbReference>
<evidence type="ECO:0000256" key="3">
    <source>
        <dbReference type="ARBA" id="ARBA00022490"/>
    </source>
</evidence>
<dbReference type="GO" id="GO:0000921">
    <property type="term" value="P:septin ring assembly"/>
    <property type="evidence" value="ECO:0007669"/>
    <property type="project" value="TreeGrafter"/>
</dbReference>
<evidence type="ECO:0000256" key="9">
    <source>
        <dbReference type="ARBA" id="ARBA00033158"/>
    </source>
</evidence>
<dbReference type="GO" id="GO:0000917">
    <property type="term" value="P:division septum assembly"/>
    <property type="evidence" value="ECO:0007669"/>
    <property type="project" value="UniProtKB-KW"/>
</dbReference>
<evidence type="ECO:0000313" key="12">
    <source>
        <dbReference type="Proteomes" id="UP000763505"/>
    </source>
</evidence>
<evidence type="ECO:0000256" key="6">
    <source>
        <dbReference type="ARBA" id="ARBA00023306"/>
    </source>
</evidence>
<evidence type="ECO:0000256" key="8">
    <source>
        <dbReference type="ARBA" id="ARBA00026068"/>
    </source>
</evidence>
<feature type="coiled-coil region" evidence="10">
    <location>
        <begin position="59"/>
        <end position="86"/>
    </location>
</feature>
<accession>A0A921DY66</accession>
<evidence type="ECO:0000256" key="4">
    <source>
        <dbReference type="ARBA" id="ARBA00022618"/>
    </source>
</evidence>
<evidence type="ECO:0000256" key="2">
    <source>
        <dbReference type="ARBA" id="ARBA00015195"/>
    </source>
</evidence>
<dbReference type="InterPro" id="IPR007838">
    <property type="entry name" value="Cell_div_ZapA-like"/>
</dbReference>
<keyword evidence="3" id="KW-0963">Cytoplasm</keyword>
<comment type="function">
    <text evidence="7">Activator of cell division through the inhibition of FtsZ GTPase activity, therefore promoting FtsZ assembly into bundles of protofilaments necessary for the formation of the division Z ring. It is recruited early at mid-cell but it is not essential for cell division.</text>
</comment>
<dbReference type="SUPFAM" id="SSF102829">
    <property type="entry name" value="Cell division protein ZapA-like"/>
    <property type="match status" value="1"/>
</dbReference>
<keyword evidence="4 11" id="KW-0132">Cell division</keyword>
<evidence type="ECO:0000256" key="1">
    <source>
        <dbReference type="ARBA" id="ARBA00004496"/>
    </source>
</evidence>
<keyword evidence="10" id="KW-0175">Coiled coil</keyword>
<comment type="subcellular location">
    <subcellularLocation>
        <location evidence="1">Cytoplasm</location>
    </subcellularLocation>
</comment>
<organism evidence="11 12">
    <name type="scientific">Aliicoccus persicus</name>
    <dbReference type="NCBI Taxonomy" id="930138"/>
    <lineage>
        <taxon>Bacteria</taxon>
        <taxon>Bacillati</taxon>
        <taxon>Bacillota</taxon>
        <taxon>Bacilli</taxon>
        <taxon>Bacillales</taxon>
        <taxon>Staphylococcaceae</taxon>
        <taxon>Aliicoccus</taxon>
    </lineage>
</organism>